<gene>
    <name evidence="3" type="ORF">F8M41_009782</name>
</gene>
<keyword evidence="3" id="KW-0813">Transport</keyword>
<sequence>MSKQKISIDSHLLLNDVQKSALNRLLTNEEITIISWTSEQQDEANQFLWSHMLSDFNANLTNSTNSKWVIRNKYNDNSNIRKILYQCSCGIFNQNSKAKNTEESGQNFEFLECLSFAEITINKSTNLYEKVIGYFEHVNGCVQSNKTIQQVVKPLVIITTPPSQETPSLVTSPVKSHVSGSLILQLHPMIKEITSDLLKSYVPIKWVLKDNQKFVYNRCNGMVILDNSRLLVNHSDISNIMNEIPKVKLNINMRQPIESSLLELFFLKGDSNSLIRNSCFHYQPRTQENDRLEIGLSTLEQRDLAWTYGHQKLLIMDGTFTICDNRILLFALFVLDKDIRSIPVAYFLFSLPNSKKSVDGGYEYRILNTLFQKFIDVLGEKNSAKFFPKVVMTDINYREQQSVHQVWPGAAVIYNFFHVNKEWNKILKQFLGANGSQQIVSYRKEMKSYIRSVIQQISTMNETNHIKATVINAQKGLKSQFDGAYKTNSSCQILSILEGGIKFFQYLLNNWCNLTILGWSQAGRTNAAKILNIDVSSIPTTNNYIELIDNHLNNESLRQLQRRGTQLRVDVLVMYLVECVTPNFMKRHKFQKQLEENLKSLNGQNYVDQRYVELLKANYKHSVYMETDKKRESEAQKIASSFWGIVKYDYTDKLNVWVRPDKQSDIVYVACIYPTTEVSCQCIDFLSQGHTCKHIRASILYMNSVQMENIPFVTLPSREVAELALDIEAVDDDNWIFSDETEEDSSEDGIEDPLKIDNNKPKVVQNFPTILPNLKETSTNMTLTLNPKQELQNTCRSLLNSLQSISETSKTLDNVVLNSKNSNNVKKGRNHFEHGKRALQGLIQSDDWKIALFNFQALLNENQNLSQSPSKKQKLDVPNTR</sequence>
<keyword evidence="1" id="KW-0863">Zinc-finger</keyword>
<name>A0A8H3X3B8_GIGMA</name>
<dbReference type="PROSITE" id="PS50966">
    <property type="entry name" value="ZF_SWIM"/>
    <property type="match status" value="1"/>
</dbReference>
<keyword evidence="1" id="KW-0862">Zinc</keyword>
<evidence type="ECO:0000256" key="1">
    <source>
        <dbReference type="PROSITE-ProRule" id="PRU00325"/>
    </source>
</evidence>
<dbReference type="Proteomes" id="UP000439903">
    <property type="component" value="Unassembled WGS sequence"/>
</dbReference>
<evidence type="ECO:0000313" key="4">
    <source>
        <dbReference type="Proteomes" id="UP000439903"/>
    </source>
</evidence>
<dbReference type="InterPro" id="IPR007527">
    <property type="entry name" value="Znf_SWIM"/>
</dbReference>
<keyword evidence="4" id="KW-1185">Reference proteome</keyword>
<keyword evidence="1" id="KW-0479">Metal-binding</keyword>
<accession>A0A8H3X3B8</accession>
<evidence type="ECO:0000313" key="3">
    <source>
        <dbReference type="EMBL" id="KAF0399031.1"/>
    </source>
</evidence>
<evidence type="ECO:0000259" key="2">
    <source>
        <dbReference type="PROSITE" id="PS50966"/>
    </source>
</evidence>
<dbReference type="OrthoDB" id="2402527at2759"/>
<feature type="domain" description="SWIM-type" evidence="2">
    <location>
        <begin position="668"/>
        <end position="703"/>
    </location>
</feature>
<dbReference type="EMBL" id="WTPW01002071">
    <property type="protein sequence ID" value="KAF0399031.1"/>
    <property type="molecule type" value="Genomic_DNA"/>
</dbReference>
<protein>
    <submittedName>
        <fullName evidence="3">Sugar transporter</fullName>
    </submittedName>
</protein>
<organism evidence="3 4">
    <name type="scientific">Gigaspora margarita</name>
    <dbReference type="NCBI Taxonomy" id="4874"/>
    <lineage>
        <taxon>Eukaryota</taxon>
        <taxon>Fungi</taxon>
        <taxon>Fungi incertae sedis</taxon>
        <taxon>Mucoromycota</taxon>
        <taxon>Glomeromycotina</taxon>
        <taxon>Glomeromycetes</taxon>
        <taxon>Diversisporales</taxon>
        <taxon>Gigasporaceae</taxon>
        <taxon>Gigaspora</taxon>
    </lineage>
</organism>
<proteinExistence type="predicted"/>
<comment type="caution">
    <text evidence="3">The sequence shown here is derived from an EMBL/GenBank/DDBJ whole genome shotgun (WGS) entry which is preliminary data.</text>
</comment>
<dbReference type="GO" id="GO:0008270">
    <property type="term" value="F:zinc ion binding"/>
    <property type="evidence" value="ECO:0007669"/>
    <property type="project" value="UniProtKB-KW"/>
</dbReference>
<keyword evidence="3" id="KW-0762">Sugar transport</keyword>
<dbReference type="AlphaFoldDB" id="A0A8H3X3B8"/>
<reference evidence="3 4" key="1">
    <citation type="journal article" date="2019" name="Environ. Microbiol.">
        <title>At the nexus of three kingdoms: the genome of the mycorrhizal fungus Gigaspora margarita provides insights into plant, endobacterial and fungal interactions.</title>
        <authorList>
            <person name="Venice F."/>
            <person name="Ghignone S."/>
            <person name="Salvioli di Fossalunga A."/>
            <person name="Amselem J."/>
            <person name="Novero M."/>
            <person name="Xianan X."/>
            <person name="Sedzielewska Toro K."/>
            <person name="Morin E."/>
            <person name="Lipzen A."/>
            <person name="Grigoriev I.V."/>
            <person name="Henrissat B."/>
            <person name="Martin F.M."/>
            <person name="Bonfante P."/>
        </authorList>
    </citation>
    <scope>NUCLEOTIDE SEQUENCE [LARGE SCALE GENOMIC DNA]</scope>
    <source>
        <strain evidence="3 4">BEG34</strain>
    </source>
</reference>